<dbReference type="InterPro" id="IPR000719">
    <property type="entry name" value="Prot_kinase_dom"/>
</dbReference>
<evidence type="ECO:0000256" key="8">
    <source>
        <dbReference type="RuleBase" id="RU361165"/>
    </source>
</evidence>
<comment type="cofactor">
    <cofactor evidence="8">
        <name>Mg(2+)</name>
        <dbReference type="ChEBI" id="CHEBI:18420"/>
    </cofactor>
</comment>
<proteinExistence type="inferred from homology"/>
<evidence type="ECO:0000256" key="6">
    <source>
        <dbReference type="PROSITE-ProRule" id="PRU10141"/>
    </source>
</evidence>
<keyword evidence="2 8" id="KW-0808">Transferase</keyword>
<dbReference type="Proteomes" id="UP000008312">
    <property type="component" value="Unassembled WGS sequence"/>
</dbReference>
<dbReference type="GeneID" id="24917423"/>
<dbReference type="EC" id="2.7.11.24" evidence="8"/>
<organism evidence="10">
    <name type="scientific">Blastocystis hominis</name>
    <dbReference type="NCBI Taxonomy" id="12968"/>
    <lineage>
        <taxon>Eukaryota</taxon>
        <taxon>Sar</taxon>
        <taxon>Stramenopiles</taxon>
        <taxon>Bigyra</taxon>
        <taxon>Opalozoa</taxon>
        <taxon>Opalinata</taxon>
        <taxon>Blastocystidae</taxon>
        <taxon>Blastocystis</taxon>
    </lineage>
</organism>
<dbReference type="PROSITE" id="PS01351">
    <property type="entry name" value="MAPK"/>
    <property type="match status" value="1"/>
</dbReference>
<dbReference type="Gene3D" id="3.30.200.20">
    <property type="entry name" value="Phosphorylase Kinase, domain 1"/>
    <property type="match status" value="1"/>
</dbReference>
<keyword evidence="8" id="KW-0460">Magnesium</keyword>
<evidence type="ECO:0000256" key="7">
    <source>
        <dbReference type="RuleBase" id="RU000304"/>
    </source>
</evidence>
<keyword evidence="11" id="KW-1185">Reference proteome</keyword>
<dbReference type="InterPro" id="IPR017441">
    <property type="entry name" value="Protein_kinase_ATP_BS"/>
</dbReference>
<dbReference type="Pfam" id="PF00069">
    <property type="entry name" value="Pkinase"/>
    <property type="match status" value="1"/>
</dbReference>
<keyword evidence="3 6" id="KW-0547">Nucleotide-binding</keyword>
<dbReference type="PROSITE" id="PS00108">
    <property type="entry name" value="PROTEIN_KINASE_ST"/>
    <property type="match status" value="1"/>
</dbReference>
<dbReference type="GO" id="GO:0004707">
    <property type="term" value="F:MAP kinase activity"/>
    <property type="evidence" value="ECO:0007669"/>
    <property type="project" value="UniProtKB-EC"/>
</dbReference>
<keyword evidence="4 8" id="KW-0418">Kinase</keyword>
<evidence type="ECO:0000256" key="4">
    <source>
        <dbReference type="ARBA" id="ARBA00022777"/>
    </source>
</evidence>
<dbReference type="InterPro" id="IPR003527">
    <property type="entry name" value="MAP_kinase_CS"/>
</dbReference>
<dbReference type="PROSITE" id="PS50011">
    <property type="entry name" value="PROTEIN_KINASE_DOM"/>
    <property type="match status" value="1"/>
</dbReference>
<sequence length="233" mass="26983">MEKRYNIQRQLGAGSYGTVFLGVKKATNENVAIKYMHHVFYNQEDALRSLREISIMRQCHHPNICKIIDAYIPKDKDTFNSVWIVMEYGGWDLQKIIETHNSIEGWSAQHVKFLMYQMICALRYLSSASIMHRDIKPSNILMDKQCGIHIIDFGLARRVAPNKDYHSEQFFQPITVAETNPMIIQSDALPRLDSDTTLPTLSLPQRQLTRHVATRWYRPPEVITLQVGSRGYS</sequence>
<dbReference type="InParanoid" id="D8LV17"/>
<dbReference type="SMART" id="SM00220">
    <property type="entry name" value="S_TKc"/>
    <property type="match status" value="1"/>
</dbReference>
<comment type="activity regulation">
    <text evidence="8">Activated by threonine and tyrosine phosphorylation.</text>
</comment>
<keyword evidence="5 6" id="KW-0067">ATP-binding</keyword>
<protein>
    <recommendedName>
        <fullName evidence="8">Mitogen-activated protein kinase</fullName>
        <ecNumber evidence="8">2.7.11.24</ecNumber>
    </recommendedName>
</protein>
<dbReference type="OrthoDB" id="192887at2759"/>
<dbReference type="OMA" id="NERHCEK"/>
<evidence type="ECO:0000313" key="10">
    <source>
        <dbReference type="EMBL" id="CBK19656.2"/>
    </source>
</evidence>
<feature type="binding site" evidence="6">
    <location>
        <position position="34"/>
    </location>
    <ligand>
        <name>ATP</name>
        <dbReference type="ChEBI" id="CHEBI:30616"/>
    </ligand>
</feature>
<evidence type="ECO:0000256" key="2">
    <source>
        <dbReference type="ARBA" id="ARBA00022679"/>
    </source>
</evidence>
<dbReference type="InterPro" id="IPR011009">
    <property type="entry name" value="Kinase-like_dom_sf"/>
</dbReference>
<dbReference type="Gene3D" id="1.10.510.10">
    <property type="entry name" value="Transferase(Phosphotransferase) domain 1"/>
    <property type="match status" value="1"/>
</dbReference>
<gene>
    <name evidence="10" type="ORF">GSBLH_T00000102001</name>
</gene>
<accession>D8LV17</accession>
<evidence type="ECO:0000256" key="5">
    <source>
        <dbReference type="ARBA" id="ARBA00022840"/>
    </source>
</evidence>
<dbReference type="InterPro" id="IPR008271">
    <property type="entry name" value="Ser/Thr_kinase_AS"/>
</dbReference>
<dbReference type="PROSITE" id="PS00107">
    <property type="entry name" value="PROTEIN_KINASE_ATP"/>
    <property type="match status" value="1"/>
</dbReference>
<dbReference type="RefSeq" id="XP_012893704.1">
    <property type="nucleotide sequence ID" value="XM_013038250.1"/>
</dbReference>
<evidence type="ECO:0000256" key="1">
    <source>
        <dbReference type="ARBA" id="ARBA00022527"/>
    </source>
</evidence>
<comment type="catalytic activity">
    <reaction evidence="8">
        <text>L-threonyl-[protein] + ATP = O-phospho-L-threonyl-[protein] + ADP + H(+)</text>
        <dbReference type="Rhea" id="RHEA:46608"/>
        <dbReference type="Rhea" id="RHEA-COMP:11060"/>
        <dbReference type="Rhea" id="RHEA-COMP:11605"/>
        <dbReference type="ChEBI" id="CHEBI:15378"/>
        <dbReference type="ChEBI" id="CHEBI:30013"/>
        <dbReference type="ChEBI" id="CHEBI:30616"/>
        <dbReference type="ChEBI" id="CHEBI:61977"/>
        <dbReference type="ChEBI" id="CHEBI:456216"/>
        <dbReference type="EC" id="2.7.11.24"/>
    </reaction>
</comment>
<dbReference type="EMBL" id="FN668638">
    <property type="protein sequence ID" value="CBK19656.2"/>
    <property type="molecule type" value="Genomic_DNA"/>
</dbReference>
<name>D8LV17_BLAHO</name>
<feature type="domain" description="Protein kinase" evidence="9">
    <location>
        <begin position="5"/>
        <end position="233"/>
    </location>
</feature>
<dbReference type="SUPFAM" id="SSF56112">
    <property type="entry name" value="Protein kinase-like (PK-like)"/>
    <property type="match status" value="1"/>
</dbReference>
<dbReference type="GO" id="GO:0005524">
    <property type="term" value="F:ATP binding"/>
    <property type="evidence" value="ECO:0007669"/>
    <property type="project" value="UniProtKB-UniRule"/>
</dbReference>
<evidence type="ECO:0000256" key="3">
    <source>
        <dbReference type="ARBA" id="ARBA00022741"/>
    </source>
</evidence>
<dbReference type="AlphaFoldDB" id="D8LV17"/>
<evidence type="ECO:0000259" key="9">
    <source>
        <dbReference type="PROSITE" id="PS50011"/>
    </source>
</evidence>
<evidence type="ECO:0000313" key="11">
    <source>
        <dbReference type="Proteomes" id="UP000008312"/>
    </source>
</evidence>
<keyword evidence="1 7" id="KW-0723">Serine/threonine-protein kinase</keyword>
<dbReference type="PANTHER" id="PTHR24055">
    <property type="entry name" value="MITOGEN-ACTIVATED PROTEIN KINASE"/>
    <property type="match status" value="1"/>
</dbReference>
<dbReference type="InterPro" id="IPR050117">
    <property type="entry name" value="MAPK"/>
</dbReference>
<reference evidence="10" key="1">
    <citation type="submission" date="2010-02" db="EMBL/GenBank/DDBJ databases">
        <title>Sequencing and annotation of the Blastocystis hominis genome.</title>
        <authorList>
            <person name="Wincker P."/>
        </authorList>
    </citation>
    <scope>NUCLEOTIDE SEQUENCE</scope>
    <source>
        <strain evidence="10">Singapore isolate B</strain>
    </source>
</reference>
<comment type="similarity">
    <text evidence="8">Belongs to the protein kinase superfamily. Ser/Thr protein kinase family. MAP kinase subfamily.</text>
</comment>